<gene>
    <name evidence="6 8" type="primary">rnd</name>
    <name evidence="8" type="ORF">FRZ44_16090</name>
</gene>
<dbReference type="InterPro" id="IPR010997">
    <property type="entry name" value="HRDC-like_sf"/>
</dbReference>
<dbReference type="InterPro" id="IPR002562">
    <property type="entry name" value="3'-5'_exonuclease_dom"/>
</dbReference>
<dbReference type="PANTHER" id="PTHR47649">
    <property type="entry name" value="RIBONUCLEASE D"/>
    <property type="match status" value="1"/>
</dbReference>
<accession>A0A5J6MNH5</accession>
<dbReference type="GO" id="GO:0008408">
    <property type="term" value="F:3'-5' exonuclease activity"/>
    <property type="evidence" value="ECO:0007669"/>
    <property type="project" value="InterPro"/>
</dbReference>
<reference evidence="8 9" key="1">
    <citation type="submission" date="2019-08" db="EMBL/GenBank/DDBJ databases">
        <title>Hyperibacter terrae gen. nov., sp. nov. and Hyperibacter viscosus sp. nov., two new members in the family Rhodospirillaceae isolated from the rhizosphere of Hypericum perforatum.</title>
        <authorList>
            <person name="Noviana Z."/>
        </authorList>
    </citation>
    <scope>NUCLEOTIDE SEQUENCE [LARGE SCALE GENOMIC DNA]</scope>
    <source>
        <strain evidence="8 9">R5913</strain>
    </source>
</reference>
<keyword evidence="5 6" id="KW-0269">Exonuclease</keyword>
<evidence type="ECO:0000256" key="1">
    <source>
        <dbReference type="ARBA" id="ARBA00022490"/>
    </source>
</evidence>
<dbReference type="Gene3D" id="3.30.420.10">
    <property type="entry name" value="Ribonuclease H-like superfamily/Ribonuclease H"/>
    <property type="match status" value="1"/>
</dbReference>
<protein>
    <recommendedName>
        <fullName evidence="6">Ribonuclease D</fullName>
        <shortName evidence="6">RNase D</shortName>
        <ecNumber evidence="6">3.1.13.5</ecNumber>
    </recommendedName>
</protein>
<dbReference type="AlphaFoldDB" id="A0A5J6MNH5"/>
<dbReference type="PROSITE" id="PS50967">
    <property type="entry name" value="HRDC"/>
    <property type="match status" value="1"/>
</dbReference>
<dbReference type="GO" id="GO:0003676">
    <property type="term" value="F:nucleic acid binding"/>
    <property type="evidence" value="ECO:0007669"/>
    <property type="project" value="InterPro"/>
</dbReference>
<proteinExistence type="inferred from homology"/>
<organism evidence="8 9">
    <name type="scientific">Hypericibacter terrae</name>
    <dbReference type="NCBI Taxonomy" id="2602015"/>
    <lineage>
        <taxon>Bacteria</taxon>
        <taxon>Pseudomonadati</taxon>
        <taxon>Pseudomonadota</taxon>
        <taxon>Alphaproteobacteria</taxon>
        <taxon>Rhodospirillales</taxon>
        <taxon>Dongiaceae</taxon>
        <taxon>Hypericibacter</taxon>
    </lineage>
</organism>
<feature type="domain" description="HRDC" evidence="7">
    <location>
        <begin position="208"/>
        <end position="289"/>
    </location>
</feature>
<comment type="function">
    <text evidence="6">Exonuclease involved in the 3' processing of various precursor tRNAs. Initiates hydrolysis at the 3'-terminus of an RNA molecule and releases 5'-mononucleotides.</text>
</comment>
<dbReference type="EMBL" id="CP042906">
    <property type="protein sequence ID" value="QEX16316.1"/>
    <property type="molecule type" value="Genomic_DNA"/>
</dbReference>
<keyword evidence="4 6" id="KW-0378">Hydrolase</keyword>
<dbReference type="GO" id="GO:0033890">
    <property type="term" value="F:ribonuclease D activity"/>
    <property type="evidence" value="ECO:0007669"/>
    <property type="project" value="UniProtKB-UniRule"/>
</dbReference>
<dbReference type="OrthoDB" id="9800549at2"/>
<evidence type="ECO:0000256" key="2">
    <source>
        <dbReference type="ARBA" id="ARBA00022694"/>
    </source>
</evidence>
<comment type="cofactor">
    <cofactor evidence="6">
        <name>a divalent metal cation</name>
        <dbReference type="ChEBI" id="CHEBI:60240"/>
    </cofactor>
</comment>
<dbReference type="SMART" id="SM00341">
    <property type="entry name" value="HRDC"/>
    <property type="match status" value="1"/>
</dbReference>
<dbReference type="SUPFAM" id="SSF47819">
    <property type="entry name" value="HRDC-like"/>
    <property type="match status" value="2"/>
</dbReference>
<keyword evidence="2 6" id="KW-0819">tRNA processing</keyword>
<dbReference type="SMART" id="SM00474">
    <property type="entry name" value="35EXOc"/>
    <property type="match status" value="1"/>
</dbReference>
<comment type="similarity">
    <text evidence="6">Belongs to the RNase D family.</text>
</comment>
<dbReference type="Pfam" id="PF01612">
    <property type="entry name" value="DNA_pol_A_exo1"/>
    <property type="match status" value="1"/>
</dbReference>
<dbReference type="GO" id="GO:0000166">
    <property type="term" value="F:nucleotide binding"/>
    <property type="evidence" value="ECO:0007669"/>
    <property type="project" value="InterPro"/>
</dbReference>
<dbReference type="InterPro" id="IPR002121">
    <property type="entry name" value="HRDC_dom"/>
</dbReference>
<evidence type="ECO:0000256" key="5">
    <source>
        <dbReference type="ARBA" id="ARBA00022839"/>
    </source>
</evidence>
<dbReference type="InterPro" id="IPR006292">
    <property type="entry name" value="RNase_D"/>
</dbReference>
<dbReference type="HAMAP" id="MF_01899">
    <property type="entry name" value="RNase_D"/>
    <property type="match status" value="1"/>
</dbReference>
<evidence type="ECO:0000313" key="8">
    <source>
        <dbReference type="EMBL" id="QEX16316.1"/>
    </source>
</evidence>
<dbReference type="PANTHER" id="PTHR47649:SF1">
    <property type="entry name" value="RIBONUCLEASE D"/>
    <property type="match status" value="1"/>
</dbReference>
<dbReference type="RefSeq" id="WP_151176687.1">
    <property type="nucleotide sequence ID" value="NZ_CP042906.1"/>
</dbReference>
<dbReference type="GO" id="GO:0042780">
    <property type="term" value="P:tRNA 3'-end processing"/>
    <property type="evidence" value="ECO:0007669"/>
    <property type="project" value="UniProtKB-UniRule"/>
</dbReference>
<comment type="catalytic activity">
    <reaction evidence="6">
        <text>Exonucleolytic cleavage that removes extra residues from the 3'-terminus of tRNA to produce 5'-mononucleotides.</text>
        <dbReference type="EC" id="3.1.13.5"/>
    </reaction>
</comment>
<keyword evidence="9" id="KW-1185">Reference proteome</keyword>
<dbReference type="EC" id="3.1.13.5" evidence="6"/>
<evidence type="ECO:0000259" key="7">
    <source>
        <dbReference type="PROSITE" id="PS50967"/>
    </source>
</evidence>
<evidence type="ECO:0000313" key="9">
    <source>
        <dbReference type="Proteomes" id="UP000326202"/>
    </source>
</evidence>
<dbReference type="Proteomes" id="UP000326202">
    <property type="component" value="Chromosome"/>
</dbReference>
<dbReference type="InterPro" id="IPR051086">
    <property type="entry name" value="RNase_D-like"/>
</dbReference>
<dbReference type="NCBIfam" id="TIGR01388">
    <property type="entry name" value="rnd"/>
    <property type="match status" value="1"/>
</dbReference>
<dbReference type="InterPro" id="IPR036397">
    <property type="entry name" value="RNaseH_sf"/>
</dbReference>
<keyword evidence="1 6" id="KW-0963">Cytoplasm</keyword>
<keyword evidence="3 6" id="KW-0540">Nuclease</keyword>
<dbReference type="KEGG" id="htq:FRZ44_16090"/>
<dbReference type="Pfam" id="PF00570">
    <property type="entry name" value="HRDC"/>
    <property type="match status" value="1"/>
</dbReference>
<dbReference type="Gene3D" id="1.10.150.80">
    <property type="entry name" value="HRDC domain"/>
    <property type="match status" value="1"/>
</dbReference>
<sequence length="387" mass="42754">MELIADTAALAAFTERHHGAGYITVDTEFMRDRTYWPVLCLVQIAGPEDAAVIDTLAPGIDLAPLFKLMADPAVLKVFHAARQDVEIFFHLTGQIPTPIVDTQVAAMVCGFGDAVSYENLAGKLAGARIDKSSRFTDWSHRPLTERQLHYALSDVTHLRLAYEKLARRMEKTGRTGWVAEEMAILTDPDTYRLVPSEAWHRLKPRSDKPRFLALLREVAAWREEEAQRRDQPRSRIAKDETLTEIAAHAPITPEELGRCRGLSKGFAESRQGQALLAAVKRALELPEDDLPTPPPRLDTPPGVGPLVDLLRVLLKMRCETHQVAQKLVASASELERIAADDNAPVPAMAGWRRELFGADALALKHGRLALTASGKEVKIVSLPQAAQ</sequence>
<dbReference type="InterPro" id="IPR012337">
    <property type="entry name" value="RNaseH-like_sf"/>
</dbReference>
<comment type="subcellular location">
    <subcellularLocation>
        <location evidence="6">Cytoplasm</location>
    </subcellularLocation>
</comment>
<dbReference type="GO" id="GO:0005737">
    <property type="term" value="C:cytoplasm"/>
    <property type="evidence" value="ECO:0007669"/>
    <property type="project" value="UniProtKB-SubCell"/>
</dbReference>
<evidence type="ECO:0000256" key="6">
    <source>
        <dbReference type="HAMAP-Rule" id="MF_01899"/>
    </source>
</evidence>
<evidence type="ECO:0000256" key="4">
    <source>
        <dbReference type="ARBA" id="ARBA00022801"/>
    </source>
</evidence>
<name>A0A5J6MNH5_9PROT</name>
<dbReference type="CDD" id="cd06142">
    <property type="entry name" value="RNaseD_exo"/>
    <property type="match status" value="1"/>
</dbReference>
<evidence type="ECO:0000256" key="3">
    <source>
        <dbReference type="ARBA" id="ARBA00022722"/>
    </source>
</evidence>
<dbReference type="SUPFAM" id="SSF53098">
    <property type="entry name" value="Ribonuclease H-like"/>
    <property type="match status" value="1"/>
</dbReference>
<dbReference type="InterPro" id="IPR044876">
    <property type="entry name" value="HRDC_dom_sf"/>
</dbReference>